<gene>
    <name evidence="2" type="ORF">BBOV_III000590</name>
</gene>
<accession>A7AM42</accession>
<dbReference type="EMBL" id="AAXT01000001">
    <property type="protein sequence ID" value="EDO07626.1"/>
    <property type="molecule type" value="Genomic_DNA"/>
</dbReference>
<protein>
    <submittedName>
        <fullName evidence="2">Uncharacterized protein</fullName>
    </submittedName>
</protein>
<dbReference type="VEuPathDB" id="PiroplasmaDB:BBOV_III000590"/>
<dbReference type="GeneID" id="5479439"/>
<evidence type="ECO:0000313" key="2">
    <source>
        <dbReference type="EMBL" id="EDO07626.1"/>
    </source>
</evidence>
<feature type="region of interest" description="Disordered" evidence="1">
    <location>
        <begin position="1"/>
        <end position="76"/>
    </location>
</feature>
<sequence length="696" mass="77074">MFAKRSLLGKSRVSNNRNEAPVSGSREAVGTTTTPDASSSLVNTSTLKSPSTSFRRGLLTGGIPQSGIPKPTAPGVRSGLSFTDDIDSISDVMIRKGVTNTTDVMSSNFDSGNDGLPPSGIATHVSQVDNSTVNLDSIMFVDVDSDSHFQRDHVIPHSYSHATSRHDMPSDTSPQDDYTHFVQEVASDPEDGCPAPSFASDAVASYKFDAEQARELLYSRLNALSAETDSLRADLEYYTRQAQMHRSTPGEYEPIMASVRDNISLYTRLLDVSRALGGLHKAKRGLLQDLIARIQEHRKDVSDSAYCSYHWFLCDLFRIGGVTTDYGCDYLDEIDDYGQYTSQRVMRDFVNRVPHLDAILSSFKASIHSRGDSLIGSSSLSRGIIDIMSITSVPPALRGMYPSSVSSVTPDTNVLDDVSDTYKSINTSLSCFVDLKRDNHDLFQQLLISERLQPIYELYALMDLINWDPLSSGDLREREWFVFVKDFNPDGLSKVLIDIYVPLCLNAIDAWNILDYGQCHSLSRAIITIIDHISTDDRGNVIQRLTQSILKVAVSRLKLCCPSGISQQFNDWSISSCWKFLLVHLGANLMCFNSLFTAGTLSNIVLGQIFVERLLPVVDTNELLDAFAVLHFFRMTEGISSSLCTRNVTNRYIHDALSAIARSPWKDTIGITGLLHRLGISVSPSDYEALLLKFAR</sequence>
<dbReference type="OMA" id="SACLEPF"/>
<feature type="compositionally biased region" description="Polar residues" evidence="1">
    <location>
        <begin position="30"/>
        <end position="54"/>
    </location>
</feature>
<evidence type="ECO:0000313" key="3">
    <source>
        <dbReference type="Proteomes" id="UP000002173"/>
    </source>
</evidence>
<proteinExistence type="predicted"/>
<keyword evidence="3" id="KW-1185">Reference proteome</keyword>
<reference evidence="3" key="2">
    <citation type="journal article" date="2020" name="Data Brief">
        <title>Transcriptome dataset of Babesia bovis life stages within vertebrate and invertebrate hosts.</title>
        <authorList>
            <person name="Ueti M.W."/>
            <person name="Johnson W.C."/>
            <person name="Kappmeyer L.S."/>
            <person name="Herndon D.R."/>
            <person name="Mousel M.R."/>
            <person name="Reif K.E."/>
            <person name="Taus N.S."/>
            <person name="Ifeonu O.O."/>
            <person name="Silva J.C."/>
            <person name="Suarez C.E."/>
            <person name="Brayton K.A."/>
        </authorList>
    </citation>
    <scope>NUCLEOTIDE SEQUENCE [LARGE SCALE GENOMIC DNA]</scope>
</reference>
<dbReference type="Proteomes" id="UP000002173">
    <property type="component" value="Unassembled WGS sequence"/>
</dbReference>
<dbReference type="InParanoid" id="A7AM42"/>
<dbReference type="KEGG" id="bbo:BBOV_III000590"/>
<evidence type="ECO:0000256" key="1">
    <source>
        <dbReference type="SAM" id="MobiDB-lite"/>
    </source>
</evidence>
<name>A7AM42_BABBO</name>
<dbReference type="STRING" id="5865.A7AM42"/>
<dbReference type="RefSeq" id="XP_001611194.1">
    <property type="nucleotide sequence ID" value="XM_001611144.1"/>
</dbReference>
<dbReference type="eggNOG" id="ENOG502RSYY">
    <property type="taxonomic scope" value="Eukaryota"/>
</dbReference>
<comment type="caution">
    <text evidence="2">The sequence shown here is derived from an EMBL/GenBank/DDBJ whole genome shotgun (WGS) entry which is preliminary data.</text>
</comment>
<dbReference type="AlphaFoldDB" id="A7AM42"/>
<reference evidence="2 3" key="1">
    <citation type="journal article" date="2007" name="PLoS Pathog.">
        <title>Genome sequence of Babesia bovis and comparative analysis of apicomplexan hemoprotozoa.</title>
        <authorList>
            <person name="Brayton K.A."/>
            <person name="Lau A.O.T."/>
            <person name="Herndon D.R."/>
            <person name="Hannick L."/>
            <person name="Kappmeyer L.S."/>
            <person name="Berens S.J."/>
            <person name="Bidwell S.L."/>
            <person name="Brown W.C."/>
            <person name="Crabtree J."/>
            <person name="Fadrosh D."/>
            <person name="Feldblum T."/>
            <person name="Forberger H.A."/>
            <person name="Haas B.J."/>
            <person name="Howell J.M."/>
            <person name="Khouri H."/>
            <person name="Koo H."/>
            <person name="Mann D.J."/>
            <person name="Norimine J."/>
            <person name="Paulsen I.T."/>
            <person name="Radune D."/>
            <person name="Ren Q."/>
            <person name="Smith R.K. Jr."/>
            <person name="Suarez C.E."/>
            <person name="White O."/>
            <person name="Wortman J.R."/>
            <person name="Knowles D.P. Jr."/>
            <person name="McElwain T.F."/>
            <person name="Nene V.M."/>
        </authorList>
    </citation>
    <scope>NUCLEOTIDE SEQUENCE [LARGE SCALE GENOMIC DNA]</scope>
    <source>
        <strain evidence="2">T2Bo</strain>
    </source>
</reference>
<organism evidence="2 3">
    <name type="scientific">Babesia bovis</name>
    <dbReference type="NCBI Taxonomy" id="5865"/>
    <lineage>
        <taxon>Eukaryota</taxon>
        <taxon>Sar</taxon>
        <taxon>Alveolata</taxon>
        <taxon>Apicomplexa</taxon>
        <taxon>Aconoidasida</taxon>
        <taxon>Piroplasmida</taxon>
        <taxon>Babesiidae</taxon>
        <taxon>Babesia</taxon>
    </lineage>
</organism>
<reference evidence="3" key="3">
    <citation type="journal article" date="2021" name="Int. J. Parasitol.">
        <title>Comparative analysis of gene expression between Babesia bovis blood stages and kinetes allowed by improved genome annotation.</title>
        <authorList>
            <person name="Ueti M.W."/>
            <person name="Johnson W.C."/>
            <person name="Kappmeyer L.S."/>
            <person name="Herndon D.R."/>
            <person name="Mousel M.R."/>
            <person name="Reif K.E."/>
            <person name="Taus N.S."/>
            <person name="Ifeonu O.O."/>
            <person name="Silva J.C."/>
            <person name="Suarez C.E."/>
            <person name="Brayton K.A."/>
        </authorList>
    </citation>
    <scope>NUCLEOTIDE SEQUENCE [LARGE SCALE GENOMIC DNA]</scope>
</reference>